<accession>A0A1H5ZEZ5</accession>
<sequence>MGRITSFYRLDLINNFYGLDSPLRPKLANRRRGLYAGDIPKLWSAMRLAGLVVLLLLAVPAILAQGQEIHGVFALQGQKPMTDAHLRATPVAGQPLGRRLDFWMTEPGKSDAIRTYQTEMTKKLHVVMVSSDFKTFLHEHPTLGPDGHLRMTEAFPHPGTWYVYADGLPKDLNHQVFRFDLEVGSPGSMQRVLPKTGMGVQVGPYEVDLSSVRLHSGMMSMLDVSILKDGKPATDLHPYLGSPAHAVFLNASDLSYVHVHPMSMDQMSMDMSKDPPPMPENGPSPSDMMLHIALREAGTYKLWLQFRGGTQLYVAEFTITAI</sequence>
<dbReference type="AlphaFoldDB" id="A0A1H5ZEZ5"/>
<proteinExistence type="predicted"/>
<evidence type="ECO:0008006" key="3">
    <source>
        <dbReference type="Google" id="ProtNLM"/>
    </source>
</evidence>
<organism evidence="1 2">
    <name type="scientific">Bryocella elongata</name>
    <dbReference type="NCBI Taxonomy" id="863522"/>
    <lineage>
        <taxon>Bacteria</taxon>
        <taxon>Pseudomonadati</taxon>
        <taxon>Acidobacteriota</taxon>
        <taxon>Terriglobia</taxon>
        <taxon>Terriglobales</taxon>
        <taxon>Acidobacteriaceae</taxon>
        <taxon>Bryocella</taxon>
    </lineage>
</organism>
<evidence type="ECO:0000313" key="1">
    <source>
        <dbReference type="EMBL" id="SEG35049.1"/>
    </source>
</evidence>
<name>A0A1H5ZEZ5_9BACT</name>
<gene>
    <name evidence="1" type="ORF">SAMN05421819_2627</name>
</gene>
<protein>
    <recommendedName>
        <fullName evidence="3">YtkA-like</fullName>
    </recommendedName>
</protein>
<reference evidence="1 2" key="1">
    <citation type="submission" date="2016-10" db="EMBL/GenBank/DDBJ databases">
        <authorList>
            <person name="de Groot N.N."/>
        </authorList>
    </citation>
    <scope>NUCLEOTIDE SEQUENCE [LARGE SCALE GENOMIC DNA]</scope>
    <source>
        <strain evidence="1 2">DSM 22489</strain>
    </source>
</reference>
<keyword evidence="2" id="KW-1185">Reference proteome</keyword>
<dbReference type="EMBL" id="FNVA01000004">
    <property type="protein sequence ID" value="SEG35049.1"/>
    <property type="molecule type" value="Genomic_DNA"/>
</dbReference>
<evidence type="ECO:0000313" key="2">
    <source>
        <dbReference type="Proteomes" id="UP000236728"/>
    </source>
</evidence>
<dbReference type="Proteomes" id="UP000236728">
    <property type="component" value="Unassembled WGS sequence"/>
</dbReference>